<dbReference type="AlphaFoldDB" id="A0A942E1G7"/>
<gene>
    <name evidence="1" type="ORF">KEU06_09575</name>
</gene>
<dbReference type="Pfam" id="PF20911">
    <property type="entry name" value="GP7"/>
    <property type="match status" value="1"/>
</dbReference>
<dbReference type="Proteomes" id="UP000680348">
    <property type="component" value="Unassembled WGS sequence"/>
</dbReference>
<reference evidence="1" key="1">
    <citation type="submission" date="2021-04" db="EMBL/GenBank/DDBJ databases">
        <title>Pseudaminobacter soli sp. nov., isolated from paddy soil contaminated by heavy metals.</title>
        <authorList>
            <person name="Zhang K."/>
        </authorList>
    </citation>
    <scope>NUCLEOTIDE SEQUENCE</scope>
    <source>
        <strain evidence="1">19-2017</strain>
    </source>
</reference>
<dbReference type="RefSeq" id="WP_188254417.1">
    <property type="nucleotide sequence ID" value="NZ_JABVCF010000004.1"/>
</dbReference>
<evidence type="ECO:0000313" key="2">
    <source>
        <dbReference type="Proteomes" id="UP000680348"/>
    </source>
</evidence>
<protein>
    <recommendedName>
        <fullName evidence="3">Phage major capsid protein</fullName>
    </recommendedName>
</protein>
<keyword evidence="2" id="KW-1185">Reference proteome</keyword>
<organism evidence="1 2">
    <name type="scientific">Pseudaminobacter soli</name>
    <name type="common">ex Zhang et al. 2022</name>
    <dbReference type="NCBI Taxonomy" id="2831468"/>
    <lineage>
        <taxon>Bacteria</taxon>
        <taxon>Pseudomonadati</taxon>
        <taxon>Pseudomonadota</taxon>
        <taxon>Alphaproteobacteria</taxon>
        <taxon>Hyphomicrobiales</taxon>
        <taxon>Phyllobacteriaceae</taxon>
        <taxon>Pseudaminobacter</taxon>
    </lineage>
</organism>
<evidence type="ECO:0008006" key="3">
    <source>
        <dbReference type="Google" id="ProtNLM"/>
    </source>
</evidence>
<accession>A0A942E1G7</accession>
<comment type="caution">
    <text evidence="1">The sequence shown here is derived from an EMBL/GenBank/DDBJ whole genome shotgun (WGS) entry which is preliminary data.</text>
</comment>
<dbReference type="EMBL" id="JAGWCR010000004">
    <property type="protein sequence ID" value="MBS3648855.1"/>
    <property type="molecule type" value="Genomic_DNA"/>
</dbReference>
<name>A0A942E1G7_9HYPH</name>
<sequence>MAVTLLEASKLVSGDVKRQAIIEMFPRNSDLLAAMPFINVSGGAYVYNREGKLPGVAFRGFNEGYTESTGVINPESEILRIAGGELDVDTAIIKTRGSGVRSSQEAMKVKAKALYLADKLINGDSEADPREFDGLRKRIAGAQLFQPTMAQNASGALSLEVLDAAIDAVDSPTHLVMSKALRRKLTKAARENKGGEITYTTDSFGRQVTQYNDLPILMPDVNDLGQRIIDFNETGVDAAPSTTSLYVVSLGEDKIVGLQNGIMEVRDLGELQSKPCYRTRVEWLVGLAVLHGRAAARIASITNADFTG</sequence>
<evidence type="ECO:0000313" key="1">
    <source>
        <dbReference type="EMBL" id="MBS3648855.1"/>
    </source>
</evidence>
<proteinExistence type="predicted"/>
<dbReference type="NCBIfam" id="NF045672">
    <property type="entry name" value="MCP_gp7_epsi_15"/>
    <property type="match status" value="1"/>
</dbReference>
<dbReference type="InterPro" id="IPR048813">
    <property type="entry name" value="GP7-like"/>
</dbReference>